<accession>A0A6P4HR49</accession>
<name>A0A6P4HR49_DROKI</name>
<gene>
    <name evidence="6" type="primary">dyw</name>
</gene>
<protein>
    <submittedName>
        <fullName evidence="6">Circadian clock-controlled protein daywake</fullName>
    </submittedName>
</protein>
<evidence type="ECO:0000313" key="6">
    <source>
        <dbReference type="RefSeq" id="XP_017018025.1"/>
    </source>
</evidence>
<dbReference type="Pfam" id="PF06585">
    <property type="entry name" value="JHBP"/>
    <property type="match status" value="1"/>
</dbReference>
<dbReference type="InterPro" id="IPR038606">
    <property type="entry name" value="To_sf"/>
</dbReference>
<dbReference type="Proteomes" id="UP001652661">
    <property type="component" value="Chromosome X"/>
</dbReference>
<evidence type="ECO:0000256" key="2">
    <source>
        <dbReference type="ARBA" id="ARBA00023108"/>
    </source>
</evidence>
<comment type="similarity">
    <text evidence="3">Belongs to the TO family.</text>
</comment>
<dbReference type="SMART" id="SM00700">
    <property type="entry name" value="JHBP"/>
    <property type="match status" value="1"/>
</dbReference>
<dbReference type="PANTHER" id="PTHR11008">
    <property type="entry name" value="PROTEIN TAKEOUT-LIKE PROTEIN"/>
    <property type="match status" value="1"/>
</dbReference>
<dbReference type="GO" id="GO:0005615">
    <property type="term" value="C:extracellular space"/>
    <property type="evidence" value="ECO:0007669"/>
    <property type="project" value="TreeGrafter"/>
</dbReference>
<organism evidence="5 6">
    <name type="scientific">Drosophila kikkawai</name>
    <name type="common">Fruit fly</name>
    <dbReference type="NCBI Taxonomy" id="30033"/>
    <lineage>
        <taxon>Eukaryota</taxon>
        <taxon>Metazoa</taxon>
        <taxon>Ecdysozoa</taxon>
        <taxon>Arthropoda</taxon>
        <taxon>Hexapoda</taxon>
        <taxon>Insecta</taxon>
        <taxon>Pterygota</taxon>
        <taxon>Neoptera</taxon>
        <taxon>Endopterygota</taxon>
        <taxon>Diptera</taxon>
        <taxon>Brachycera</taxon>
        <taxon>Muscomorpha</taxon>
        <taxon>Ephydroidea</taxon>
        <taxon>Drosophilidae</taxon>
        <taxon>Drosophila</taxon>
        <taxon>Sophophora</taxon>
    </lineage>
</organism>
<dbReference type="GO" id="GO:0007623">
    <property type="term" value="P:circadian rhythm"/>
    <property type="evidence" value="ECO:0007669"/>
    <property type="project" value="UniProtKB-ARBA"/>
</dbReference>
<sequence length="264" mass="29412">MQFIGVSKVTFLAWASLLCLMPVSNQAKGGFPAPLKLCKVEDETCFVAQAQAFLRAFKLGIPELQVASLEPLDLGTVRVESGGHSESVQFKLVMAQAKLHNLADTGVVKSLKGFVKDPSFSKPLKLVMVIDVPELELRSKYDVNGKLLILPIVSKGDVSIKMKEVQIKSRITAMPVKRNDGHTYLSITDYKVLTKIKGGHFNMSNLFDDNVELRESTLKVLNQEWNTLAIDVQPRINEASATAFKSMLQHLWNTIPYDSFFENQ</sequence>
<dbReference type="OrthoDB" id="8118208at2759"/>
<dbReference type="RefSeq" id="XP_017018025.1">
    <property type="nucleotide sequence ID" value="XM_017162536.3"/>
</dbReference>
<evidence type="ECO:0000256" key="4">
    <source>
        <dbReference type="SAM" id="SignalP"/>
    </source>
</evidence>
<dbReference type="FunFam" id="3.15.10.30:FF:000001">
    <property type="entry name" value="Takeout-like protein 1"/>
    <property type="match status" value="1"/>
</dbReference>
<evidence type="ECO:0000256" key="3">
    <source>
        <dbReference type="ARBA" id="ARBA00060902"/>
    </source>
</evidence>
<keyword evidence="2" id="KW-0090">Biological rhythms</keyword>
<dbReference type="InterPro" id="IPR010562">
    <property type="entry name" value="Haemolymph_juvenile_hormone-bd"/>
</dbReference>
<evidence type="ECO:0000313" key="5">
    <source>
        <dbReference type="Proteomes" id="UP001652661"/>
    </source>
</evidence>
<proteinExistence type="inferred from homology"/>
<keyword evidence="5" id="KW-1185">Reference proteome</keyword>
<keyword evidence="1 4" id="KW-0732">Signal</keyword>
<dbReference type="AlphaFoldDB" id="A0A6P4HR49"/>
<reference evidence="6" key="1">
    <citation type="submission" date="2025-08" db="UniProtKB">
        <authorList>
            <consortium name="RefSeq"/>
        </authorList>
    </citation>
    <scope>IDENTIFICATION</scope>
    <source>
        <strain evidence="6">14028-0561.14</strain>
        <tissue evidence="6">Whole fly</tissue>
    </source>
</reference>
<dbReference type="PANTHER" id="PTHR11008:SF32">
    <property type="entry name" value="CIRCADIAN CLOCK-CONTROLLED PROTEIN DAYWAKE-RELATED"/>
    <property type="match status" value="1"/>
</dbReference>
<dbReference type="Gene3D" id="3.15.10.30">
    <property type="entry name" value="Haemolymph juvenile hormone binding protein"/>
    <property type="match status" value="1"/>
</dbReference>
<evidence type="ECO:0000256" key="1">
    <source>
        <dbReference type="ARBA" id="ARBA00022729"/>
    </source>
</evidence>
<feature type="chain" id="PRO_5027545152" evidence="4">
    <location>
        <begin position="28"/>
        <end position="264"/>
    </location>
</feature>
<feature type="signal peptide" evidence="4">
    <location>
        <begin position="1"/>
        <end position="27"/>
    </location>
</feature>